<evidence type="ECO:0000256" key="1">
    <source>
        <dbReference type="SAM" id="Phobius"/>
    </source>
</evidence>
<keyword evidence="1" id="KW-1133">Transmembrane helix</keyword>
<keyword evidence="1" id="KW-0812">Transmembrane</keyword>
<feature type="transmembrane region" description="Helical" evidence="1">
    <location>
        <begin position="44"/>
        <end position="64"/>
    </location>
</feature>
<organism evidence="2">
    <name type="scientific">viral metagenome</name>
    <dbReference type="NCBI Taxonomy" id="1070528"/>
    <lineage>
        <taxon>unclassified sequences</taxon>
        <taxon>metagenomes</taxon>
        <taxon>organismal metagenomes</taxon>
    </lineage>
</organism>
<accession>A0A6C0DDQ0</accession>
<dbReference type="AlphaFoldDB" id="A0A6C0DDQ0"/>
<protein>
    <submittedName>
        <fullName evidence="2">Uncharacterized protein</fullName>
    </submittedName>
</protein>
<proteinExistence type="predicted"/>
<dbReference type="EMBL" id="MN739581">
    <property type="protein sequence ID" value="QHT14314.1"/>
    <property type="molecule type" value="Genomic_DNA"/>
</dbReference>
<name>A0A6C0DDQ0_9ZZZZ</name>
<keyword evidence="1" id="KW-0472">Membrane</keyword>
<sequence>MSRNIVFALVVAVILLIIYREYNIKERFDDLSMSRSDWRRLPILRWISIGALIILFIIVIIEVIRVTIEYNRTGNGTSSLLNVVIK</sequence>
<reference evidence="2" key="1">
    <citation type="journal article" date="2020" name="Nature">
        <title>Giant virus diversity and host interactions through global metagenomics.</title>
        <authorList>
            <person name="Schulz F."/>
            <person name="Roux S."/>
            <person name="Paez-Espino D."/>
            <person name="Jungbluth S."/>
            <person name="Walsh D.A."/>
            <person name="Denef V.J."/>
            <person name="McMahon K.D."/>
            <person name="Konstantinidis K.T."/>
            <person name="Eloe-Fadrosh E.A."/>
            <person name="Kyrpides N.C."/>
            <person name="Woyke T."/>
        </authorList>
    </citation>
    <scope>NUCLEOTIDE SEQUENCE</scope>
    <source>
        <strain evidence="2">GVMAG-M-3300023174-137</strain>
    </source>
</reference>
<evidence type="ECO:0000313" key="2">
    <source>
        <dbReference type="EMBL" id="QHT14314.1"/>
    </source>
</evidence>